<keyword evidence="3" id="KW-1185">Reference proteome</keyword>
<proteinExistence type="predicted"/>
<dbReference type="EMBL" id="DF933818">
    <property type="protein sequence ID" value="GAM37111.1"/>
    <property type="molecule type" value="Genomic_DNA"/>
</dbReference>
<dbReference type="Proteomes" id="UP000053095">
    <property type="component" value="Unassembled WGS sequence"/>
</dbReference>
<evidence type="ECO:0000313" key="3">
    <source>
        <dbReference type="Proteomes" id="UP000053095"/>
    </source>
</evidence>
<feature type="region of interest" description="Disordered" evidence="1">
    <location>
        <begin position="682"/>
        <end position="708"/>
    </location>
</feature>
<accession>A0A6V8H7J9</accession>
<name>A0A6V8H7J9_TALPI</name>
<evidence type="ECO:0000313" key="2">
    <source>
        <dbReference type="EMBL" id="GAM37111.1"/>
    </source>
</evidence>
<dbReference type="AlphaFoldDB" id="A0A6V8H7J9"/>
<reference evidence="3" key="1">
    <citation type="journal article" date="2015" name="Genome Announc.">
        <title>Draft genome sequence of Talaromyces cellulolyticus strain Y-94, a source of lignocellulosic biomass-degrading enzymes.</title>
        <authorList>
            <person name="Fujii T."/>
            <person name="Koike H."/>
            <person name="Sawayama S."/>
            <person name="Yano S."/>
            <person name="Inoue H."/>
        </authorList>
    </citation>
    <scope>NUCLEOTIDE SEQUENCE [LARGE SCALE GENOMIC DNA]</scope>
    <source>
        <strain evidence="3">Y-94</strain>
    </source>
</reference>
<sequence>MALQRKLHNVVEVLLEAGALLKEAIQDRVLRYRMSQSSGVELVVKWRVPQFVQNELLGKVDDLRKVVTLTGSVENAQMISVEEYVAQTWKDNGLRVLDALIEMMQTGYAELDMSAGKTATFKTDRRGLLRMALKTSQELTVDIMEQIAWLGSVFTYEMTKSKDCGPFLATGYYSLSSTSQYFRLSIVDYPLEGYLDEPCWTSILRSATLAIGFPVRKRQEGIGLEIPFPLLLRFADISVSMEYDGGTLLVGASTILFPSRILEDGVQWHVTDATSAQDAVEVINRSPDWIRTDDIGQLAEHRAYLGYCSHAQVLLGTRELIMSQHTVELQSLLPKSKSQIELVHEGTMSAGFSIRGIFNTTIGGKWIVPPRLNVPLEDNRDLEDLLMNAHRRPVLVYDRKEDRGWLVPELSLVFHMALAYLHQTNVRQRCQASVREALPYLNAAVDGGLEAYNLVKDHWNLSLYEKIEDGQMKTLGMVIRDFMKDLQKLRTAENVRRQNKGFQLTLPVFGSRSLRGWDFSELALKTENIFQREMKWEHGGPLWTMLGDSEDMLVILGSSFGNLIRPNLAKTKVASGWETIPMGAELLTATNSCIKHLGQNQVLPTVNGMLASKQHSGDLFWYSPATFHTDCNQYCNQSCLVIHEIARSGSLTCTQTRNPRELQEEGAVVFGCASTYHKSLERRKSETQKHRARMNRRPFQVHDHYVQS</sequence>
<evidence type="ECO:0000256" key="1">
    <source>
        <dbReference type="SAM" id="MobiDB-lite"/>
    </source>
</evidence>
<gene>
    <name evidence="2" type="ORF">TCE0_022f06738</name>
</gene>
<protein>
    <submittedName>
        <fullName evidence="2">Uncharacterized protein</fullName>
    </submittedName>
</protein>
<organism evidence="2 3">
    <name type="scientific">Talaromyces pinophilus</name>
    <name type="common">Penicillium pinophilum</name>
    <dbReference type="NCBI Taxonomy" id="128442"/>
    <lineage>
        <taxon>Eukaryota</taxon>
        <taxon>Fungi</taxon>
        <taxon>Dikarya</taxon>
        <taxon>Ascomycota</taxon>
        <taxon>Pezizomycotina</taxon>
        <taxon>Eurotiomycetes</taxon>
        <taxon>Eurotiomycetidae</taxon>
        <taxon>Eurotiales</taxon>
        <taxon>Trichocomaceae</taxon>
        <taxon>Talaromyces</taxon>
        <taxon>Talaromyces sect. Talaromyces</taxon>
    </lineage>
</organism>
<comment type="caution">
    <text evidence="2">The sequence shown here is derived from an EMBL/GenBank/DDBJ whole genome shotgun (WGS) entry which is preliminary data.</text>
</comment>